<name>A0AAW5R4N7_9HYPH</name>
<dbReference type="InterPro" id="IPR037010">
    <property type="entry name" value="VitB12-dep_Met_synth_activ_sf"/>
</dbReference>
<evidence type="ECO:0000313" key="2">
    <source>
        <dbReference type="Proteomes" id="UP001320898"/>
    </source>
</evidence>
<organism evidence="1 2">
    <name type="scientific">Microbaculum marinisediminis</name>
    <dbReference type="NCBI Taxonomy" id="2931392"/>
    <lineage>
        <taxon>Bacteria</taxon>
        <taxon>Pseudomonadati</taxon>
        <taxon>Pseudomonadota</taxon>
        <taxon>Alphaproteobacteria</taxon>
        <taxon>Hyphomicrobiales</taxon>
        <taxon>Tepidamorphaceae</taxon>
        <taxon>Microbaculum</taxon>
    </lineage>
</organism>
<dbReference type="SUPFAM" id="SSF56507">
    <property type="entry name" value="Methionine synthase activation domain-like"/>
    <property type="match status" value="1"/>
</dbReference>
<reference evidence="1 2" key="1">
    <citation type="submission" date="2022-04" db="EMBL/GenBank/DDBJ databases">
        <authorList>
            <person name="Ye Y.-Q."/>
            <person name="Du Z.-J."/>
        </authorList>
    </citation>
    <scope>NUCLEOTIDE SEQUENCE [LARGE SCALE GENOMIC DNA]</scope>
    <source>
        <strain evidence="1 2">A6E488</strain>
    </source>
</reference>
<dbReference type="GO" id="GO:0008705">
    <property type="term" value="F:methionine synthase activity"/>
    <property type="evidence" value="ECO:0007669"/>
    <property type="project" value="InterPro"/>
</dbReference>
<dbReference type="EMBL" id="JALIDZ010000012">
    <property type="protein sequence ID" value="MCT8974350.1"/>
    <property type="molecule type" value="Genomic_DNA"/>
</dbReference>
<comment type="caution">
    <text evidence="1">The sequence shown here is derived from an EMBL/GenBank/DDBJ whole genome shotgun (WGS) entry which is preliminary data.</text>
</comment>
<dbReference type="Proteomes" id="UP001320898">
    <property type="component" value="Unassembled WGS sequence"/>
</dbReference>
<dbReference type="Gene3D" id="3.40.109.40">
    <property type="match status" value="1"/>
</dbReference>
<keyword evidence="2" id="KW-1185">Reference proteome</keyword>
<sequence>MRTIAERVSGEIAGIASPEARYVRLPIVSVADGVLTLAGGHRFNCGAFDRLLGEATEVIVFVLTLGAGMDAAAARRFEAAEPVDALFIETAGWLCVEKATRMLAATIQEELALEGLRLTFRLGPGYDYKAGTDRTVWGLEEQSALFDVFGDAPLPVVLMESRAMTPKLSRSGLFGVAQRS</sequence>
<dbReference type="AlphaFoldDB" id="A0AAW5R4N7"/>
<proteinExistence type="predicted"/>
<dbReference type="RefSeq" id="WP_261617937.1">
    <property type="nucleotide sequence ID" value="NZ_JALIDZ010000012.1"/>
</dbReference>
<accession>A0AAW5R4N7</accession>
<protein>
    <submittedName>
        <fullName evidence="1">Uncharacterized protein</fullName>
    </submittedName>
</protein>
<evidence type="ECO:0000313" key="1">
    <source>
        <dbReference type="EMBL" id="MCT8974350.1"/>
    </source>
</evidence>
<gene>
    <name evidence="1" type="ORF">MUB46_20985</name>
</gene>